<evidence type="ECO:0000256" key="4">
    <source>
        <dbReference type="ARBA" id="ARBA00022692"/>
    </source>
</evidence>
<dbReference type="PANTHER" id="PTHR43163:SF6">
    <property type="entry name" value="DIPEPTIDE TRANSPORT SYSTEM PERMEASE PROTEIN DPPB-RELATED"/>
    <property type="match status" value="1"/>
</dbReference>
<evidence type="ECO:0000313" key="10">
    <source>
        <dbReference type="Proteomes" id="UP000033774"/>
    </source>
</evidence>
<dbReference type="Proteomes" id="UP000033774">
    <property type="component" value="Unassembled WGS sequence"/>
</dbReference>
<dbReference type="GO" id="GO:0005886">
    <property type="term" value="C:plasma membrane"/>
    <property type="evidence" value="ECO:0007669"/>
    <property type="project" value="UniProtKB-SubCell"/>
</dbReference>
<evidence type="ECO:0000256" key="1">
    <source>
        <dbReference type="ARBA" id="ARBA00004651"/>
    </source>
</evidence>
<feature type="transmembrane region" description="Helical" evidence="7">
    <location>
        <begin position="190"/>
        <end position="210"/>
    </location>
</feature>
<feature type="transmembrane region" description="Helical" evidence="7">
    <location>
        <begin position="9"/>
        <end position="29"/>
    </location>
</feature>
<dbReference type="OrthoDB" id="7834831at2"/>
<dbReference type="RefSeq" id="WP_045775130.1">
    <property type="nucleotide sequence ID" value="NZ_LAJY01000131.1"/>
</dbReference>
<evidence type="ECO:0000256" key="7">
    <source>
        <dbReference type="RuleBase" id="RU363032"/>
    </source>
</evidence>
<comment type="similarity">
    <text evidence="7">Belongs to the binding-protein-dependent transport system permease family.</text>
</comment>
<keyword evidence="2 7" id="KW-0813">Transport</keyword>
<dbReference type="Gene3D" id="1.10.3720.10">
    <property type="entry name" value="MetI-like"/>
    <property type="match status" value="1"/>
</dbReference>
<feature type="transmembrane region" description="Helical" evidence="7">
    <location>
        <begin position="294"/>
        <end position="320"/>
    </location>
</feature>
<keyword evidence="6 7" id="KW-0472">Membrane</keyword>
<evidence type="ECO:0000256" key="5">
    <source>
        <dbReference type="ARBA" id="ARBA00022989"/>
    </source>
</evidence>
<evidence type="ECO:0000259" key="8">
    <source>
        <dbReference type="PROSITE" id="PS50928"/>
    </source>
</evidence>
<keyword evidence="10" id="KW-1185">Reference proteome</keyword>
<protein>
    <submittedName>
        <fullName evidence="9">ABC transporter permease</fullName>
    </submittedName>
</protein>
<keyword evidence="4 7" id="KW-0812">Transmembrane</keyword>
<dbReference type="GO" id="GO:0055085">
    <property type="term" value="P:transmembrane transport"/>
    <property type="evidence" value="ECO:0007669"/>
    <property type="project" value="InterPro"/>
</dbReference>
<keyword evidence="3" id="KW-1003">Cell membrane</keyword>
<comment type="subcellular location">
    <subcellularLocation>
        <location evidence="1 7">Cell membrane</location>
        <topology evidence="1 7">Multi-pass membrane protein</topology>
    </subcellularLocation>
</comment>
<dbReference type="PANTHER" id="PTHR43163">
    <property type="entry name" value="DIPEPTIDE TRANSPORT SYSTEM PERMEASE PROTEIN DPPB-RELATED"/>
    <property type="match status" value="1"/>
</dbReference>
<name>A0A0F3IX95_9PROT</name>
<dbReference type="InterPro" id="IPR000515">
    <property type="entry name" value="MetI-like"/>
</dbReference>
<gene>
    <name evidence="9" type="ORF">VZ95_06470</name>
</gene>
<evidence type="ECO:0000256" key="2">
    <source>
        <dbReference type="ARBA" id="ARBA00022448"/>
    </source>
</evidence>
<feature type="transmembrane region" description="Helical" evidence="7">
    <location>
        <begin position="252"/>
        <end position="274"/>
    </location>
</feature>
<dbReference type="SUPFAM" id="SSF161098">
    <property type="entry name" value="MetI-like"/>
    <property type="match status" value="1"/>
</dbReference>
<sequence>MLNYLIRRLLVMIPTLLVISLITFILIQLPPGDYLTTYIAELQSQGEAVDPAKIQFLRDQYGLDKPLWEQYLVWLWGMLHGDFGWSFEYQLPVSEVIGDRLLLSIILSFSTILFTWIVAFPIGVYSAVRRYSAGDHILTIIGFLGIATPNFLLALVLLYLSNRWFGISIGGLMDPIYLGQPWSGAKFLSVVQHLIVPTLVIGLAGTAGMIRRLRANLLDELHKPYVTTARAKGLPARRVLLKYPLRMALNPFIADIGNLLPQMISGATIVSVVMSLPTTGPMLLAALQSQDMYLAGSFLFFLALLTVIGVLVSDIALAALDPRIRLGGPGGA</sequence>
<dbReference type="InterPro" id="IPR035906">
    <property type="entry name" value="MetI-like_sf"/>
</dbReference>
<feature type="transmembrane region" description="Helical" evidence="7">
    <location>
        <begin position="101"/>
        <end position="125"/>
    </location>
</feature>
<dbReference type="PROSITE" id="PS50928">
    <property type="entry name" value="ABC_TM1"/>
    <property type="match status" value="1"/>
</dbReference>
<organism evidence="9 10">
    <name type="scientific">Elstera litoralis</name>
    <dbReference type="NCBI Taxonomy" id="552518"/>
    <lineage>
        <taxon>Bacteria</taxon>
        <taxon>Pseudomonadati</taxon>
        <taxon>Pseudomonadota</taxon>
        <taxon>Alphaproteobacteria</taxon>
        <taxon>Rhodospirillales</taxon>
        <taxon>Rhodospirillaceae</taxon>
        <taxon>Elstera</taxon>
    </lineage>
</organism>
<dbReference type="AlphaFoldDB" id="A0A0F3IX95"/>
<accession>A0A0F3IX95</accession>
<dbReference type="Pfam" id="PF00528">
    <property type="entry name" value="BPD_transp_1"/>
    <property type="match status" value="1"/>
</dbReference>
<feature type="transmembrane region" description="Helical" evidence="7">
    <location>
        <begin position="137"/>
        <end position="160"/>
    </location>
</feature>
<keyword evidence="5 7" id="KW-1133">Transmembrane helix</keyword>
<dbReference type="InterPro" id="IPR045621">
    <property type="entry name" value="BPD_transp_1_N"/>
</dbReference>
<dbReference type="Pfam" id="PF19300">
    <property type="entry name" value="BPD_transp_1_N"/>
    <property type="match status" value="1"/>
</dbReference>
<feature type="domain" description="ABC transmembrane type-1" evidence="8">
    <location>
        <begin position="101"/>
        <end position="311"/>
    </location>
</feature>
<evidence type="ECO:0000256" key="3">
    <source>
        <dbReference type="ARBA" id="ARBA00022475"/>
    </source>
</evidence>
<evidence type="ECO:0000313" key="9">
    <source>
        <dbReference type="EMBL" id="KJV10214.1"/>
    </source>
</evidence>
<dbReference type="EMBL" id="LAJY01000131">
    <property type="protein sequence ID" value="KJV10214.1"/>
    <property type="molecule type" value="Genomic_DNA"/>
</dbReference>
<dbReference type="PATRIC" id="fig|552518.3.peg.402"/>
<comment type="caution">
    <text evidence="9">The sequence shown here is derived from an EMBL/GenBank/DDBJ whole genome shotgun (WGS) entry which is preliminary data.</text>
</comment>
<reference evidence="9 10" key="1">
    <citation type="submission" date="2015-03" db="EMBL/GenBank/DDBJ databases">
        <title>Draft genome sequence of Elstera litoralis.</title>
        <authorList>
            <person name="Rahalkar M.C."/>
            <person name="Dhakephalkar P.K."/>
            <person name="Pore S.D."/>
            <person name="Arora P."/>
            <person name="Kapse N.G."/>
            <person name="Pandit P.S."/>
        </authorList>
    </citation>
    <scope>NUCLEOTIDE SEQUENCE [LARGE SCALE GENOMIC DNA]</scope>
    <source>
        <strain evidence="9 10">Dia-1</strain>
    </source>
</reference>
<evidence type="ECO:0000256" key="6">
    <source>
        <dbReference type="ARBA" id="ARBA00023136"/>
    </source>
</evidence>
<proteinExistence type="inferred from homology"/>